<dbReference type="KEGG" id="naj:B1756_07125"/>
<dbReference type="GeneID" id="32893839"/>
<dbReference type="InterPro" id="IPR000073">
    <property type="entry name" value="AB_hydrolase_1"/>
</dbReference>
<dbReference type="Proteomes" id="UP000250088">
    <property type="component" value="Chromosome"/>
</dbReference>
<dbReference type="OrthoDB" id="312142at2157"/>
<protein>
    <submittedName>
        <fullName evidence="2">Alpha/beta hydrolase</fullName>
    </submittedName>
</protein>
<evidence type="ECO:0000313" key="3">
    <source>
        <dbReference type="Proteomes" id="UP000250088"/>
    </source>
</evidence>
<dbReference type="PRINTS" id="PR00111">
    <property type="entry name" value="ABHYDROLASE"/>
</dbReference>
<dbReference type="InterPro" id="IPR050228">
    <property type="entry name" value="Carboxylesterase_BioH"/>
</dbReference>
<keyword evidence="3" id="KW-1185">Reference proteome</keyword>
<dbReference type="EMBL" id="CP019893">
    <property type="protein sequence ID" value="ARS89536.1"/>
    <property type="molecule type" value="Genomic_DNA"/>
</dbReference>
<dbReference type="Pfam" id="PF12697">
    <property type="entry name" value="Abhydrolase_6"/>
    <property type="match status" value="1"/>
</dbReference>
<dbReference type="Gene3D" id="3.40.50.1820">
    <property type="entry name" value="alpha/beta hydrolase"/>
    <property type="match status" value="1"/>
</dbReference>
<proteinExistence type="predicted"/>
<dbReference type="PANTHER" id="PTHR43194">
    <property type="entry name" value="HYDROLASE ALPHA/BETA FOLD FAMILY"/>
    <property type="match status" value="1"/>
</dbReference>
<gene>
    <name evidence="2" type="ORF">B1756_07125</name>
</gene>
<organism evidence="2 3">
    <name type="scientific">Natrarchaeobaculum aegyptiacum</name>
    <dbReference type="NCBI Taxonomy" id="745377"/>
    <lineage>
        <taxon>Archaea</taxon>
        <taxon>Methanobacteriati</taxon>
        <taxon>Methanobacteriota</taxon>
        <taxon>Stenosarchaea group</taxon>
        <taxon>Halobacteria</taxon>
        <taxon>Halobacteriales</taxon>
        <taxon>Natrialbaceae</taxon>
        <taxon>Natrarchaeobaculum</taxon>
    </lineage>
</organism>
<evidence type="ECO:0000313" key="2">
    <source>
        <dbReference type="EMBL" id="ARS89536.1"/>
    </source>
</evidence>
<dbReference type="AlphaFoldDB" id="A0A2Z2HQW2"/>
<feature type="domain" description="AB hydrolase-1" evidence="1">
    <location>
        <begin position="27"/>
        <end position="248"/>
    </location>
</feature>
<name>A0A2Z2HQW2_9EURY</name>
<dbReference type="RefSeq" id="WP_086887911.1">
    <property type="nucleotide sequence ID" value="NZ_CP019893.1"/>
</dbReference>
<reference evidence="3" key="1">
    <citation type="submission" date="2017-02" db="EMBL/GenBank/DDBJ databases">
        <title>Natronthermophilus aegyptiacus gen. nov.,sp. nov., an aerobic, extremely halophilic alkalithermophilic archaeon isolated from the athalassohaline Wadi An Natrun, Egypt.</title>
        <authorList>
            <person name="Zhao B."/>
        </authorList>
    </citation>
    <scope>NUCLEOTIDE SEQUENCE [LARGE SCALE GENOMIC DNA]</scope>
    <source>
        <strain evidence="3">JW/NM-HA 15</strain>
    </source>
</reference>
<dbReference type="GO" id="GO:0016787">
    <property type="term" value="F:hydrolase activity"/>
    <property type="evidence" value="ECO:0007669"/>
    <property type="project" value="UniProtKB-KW"/>
</dbReference>
<keyword evidence="2" id="KW-0378">Hydrolase</keyword>
<dbReference type="InterPro" id="IPR029058">
    <property type="entry name" value="AB_hydrolase_fold"/>
</dbReference>
<accession>A0A2Z2HQW2</accession>
<evidence type="ECO:0000259" key="1">
    <source>
        <dbReference type="Pfam" id="PF12697"/>
    </source>
</evidence>
<sequence length="262" mass="28166">METVTHHGRATAYRVTDEGGDGPPICFVHGSGGTGETWVGQRDLADRYPVVTMDLSGHGDSDDVDAEPGAEALEAYVEDVCAVLEATGARVVVGFSLGGAVALQVLLERDVDLEAAVLTSTGAKLAVLPDLLEWLAEDFDRALEFVHDPGRLFVDPDAEGCEAARAEMTDTGRAVTRRDFVTCDRFDVRGRLAEIDVPVLALAGEEDQLTPPAYHEYLVEEVDDARLETIPDGAHMVMREHPEAFNDAVAAFLADVTGDDEQ</sequence>
<dbReference type="PANTHER" id="PTHR43194:SF2">
    <property type="entry name" value="PEROXISOMAL MEMBRANE PROTEIN LPX1"/>
    <property type="match status" value="1"/>
</dbReference>
<dbReference type="SUPFAM" id="SSF53474">
    <property type="entry name" value="alpha/beta-Hydrolases"/>
    <property type="match status" value="1"/>
</dbReference>